<evidence type="ECO:0000256" key="1">
    <source>
        <dbReference type="SAM" id="Coils"/>
    </source>
</evidence>
<feature type="compositionally biased region" description="Low complexity" evidence="2">
    <location>
        <begin position="546"/>
        <end position="555"/>
    </location>
</feature>
<feature type="compositionally biased region" description="Basic and acidic residues" evidence="2">
    <location>
        <begin position="255"/>
        <end position="265"/>
    </location>
</feature>
<feature type="compositionally biased region" description="Basic and acidic residues" evidence="2">
    <location>
        <begin position="465"/>
        <end position="503"/>
    </location>
</feature>
<feature type="compositionally biased region" description="Basic and acidic residues" evidence="2">
    <location>
        <begin position="420"/>
        <end position="438"/>
    </location>
</feature>
<evidence type="ECO:0000313" key="5">
    <source>
        <dbReference type="EMBL" id="EEH56958.1"/>
    </source>
</evidence>
<keyword evidence="1" id="KW-0175">Coiled coil</keyword>
<evidence type="ECO:0000256" key="2">
    <source>
        <dbReference type="SAM" id="MobiDB-lite"/>
    </source>
</evidence>
<feature type="region of interest" description="Disordered" evidence="2">
    <location>
        <begin position="379"/>
        <end position="451"/>
    </location>
</feature>
<feature type="compositionally biased region" description="Low complexity" evidence="2">
    <location>
        <begin position="239"/>
        <end position="251"/>
    </location>
</feature>
<sequence length="1554" mass="162870">MTPPPPRSRATMTSALAIAIVLVCGTVATLTASPDARAHVPRPFVGGESRGGAKLLSAERSASPALGGFVSDVVGTVTGETDTETTSRKNLETLNVDVYLDAAESNSLQLVVGDLRDMMNADLGPIKWSFLGNNNGGAHSLEQVVNVDYLPANYHASAYACAIGADGATHQSCPANAAFSCAPSAFGSMTSGVATSTAAAAASLGASSLGAEEREGDEDAFASVLAHVGFAPKEIEALTTTRRSSSSVGGRSRLKTTESTKKPETETAATGLSPDAVAAIHERLARMRTTSVAATAHEGVDPPAPATSSTAVDPAEIAKVREKLDGALDTVNAQPFSGKTGSYRVLARTLGIMAGDPRVVEGADSPIASVREMLAAAAKAPTTTEKVPDVNAPTKETNAAARAPTTETTKGLDANAVANIHEKLKREADVAKAREDAAPKPPTEVDAPPTEDKIAAIHAKLERVRASRDAADDDLARHDDASRDAAVERSKPSKPKSPAEARVEALGPGEIKSTHDKLRDEAANALIHAVDDFTAEQRDERDAEARAPPGATAAAEAKRAAEHAEAVSKILNHLLDSVETYFTPAQVAEIRGRIEIATSLTAEKVAEIRAIIAADAKNATTHDAGGRASEVQMRRIHDAFAGTDEPHDRGQTPTTPGAHHAWEKAASKVNLTSDQIAGIHGHIAEKEAEKKKAAEVEEAAPAEESTSETLSKMSAEDIAKMHEDVAKAVSSGKDAPVSSAAVKNIHELIANKTQSVAANKTQSVAAPAVASVVREPTDEELNDVHESVASEANVSEDLVKEIHEKIEAHVEAIGPGKKITPVELTPEEVKAVHDEHWEEGARKHNVSDETIEKMRQIIDWKEPTTLTGLRTPDKRLEVRHPAGAPDCFAEIHGDEEAAGCSADVLPDWNSAQTVEILHEFGKRLEECYRIDANGSDVEVPCPSRFHDLADSLLASNIESSGAHFEEFKRGVHELFGPGGGTGGDDGQGPGGDDGPGPGGGGPSPGPEPSRKPIAERMAEKLKLSPEERKKQMLEKLQAVVTKVQSVVAAKTIAEVAPGAPAISAEEQGKIDESLARLQKQWEEAIALREAAEAARAKVEAEREAMKARVKAKAETAGKPPAAVKKEVAKEELLLDAALAGVPVKQVETQQTAASEDDACESTFAAMGTNSSLGICEATTSTRRRSLRLRRALLQDAVDAKWIVTILMSAVAVPETEIDAALGKLVASGAMLTAADTDAVNLITDPVSGAITGYTDANGAALTAEEAAEVLEDTSADVALAAAATSTAESSSGGAAGTESAWKPDPATPAAMYVQCVSAFLLKLEQSESAVANAAVNMTARVASVSGLCCDAVVQTKRATAASCTTLSSCLDTGLGYVKTQNNADALNAIRPTYKFQPWALIDDVAVCDAIECAKDVGEAIKYKICERRAPKNDELAGCAEYDFTSSPWYASLALVVLMIVGVLAVCCCALCCCCRARGWCCYGAREGKGGDVEKGKSNEATPLMMQQFQKFMAQAPAQQGGQGQAGRKWNRQESTSTAPKKDADDASWDMSKMF</sequence>
<feature type="chain" id="PRO_5002910482" evidence="4">
    <location>
        <begin position="29"/>
        <end position="1554"/>
    </location>
</feature>
<accession>C1MTJ8</accession>
<keyword evidence="6" id="KW-1185">Reference proteome</keyword>
<keyword evidence="3" id="KW-0812">Transmembrane</keyword>
<dbReference type="EMBL" id="GG663739">
    <property type="protein sequence ID" value="EEH56958.1"/>
    <property type="molecule type" value="Genomic_DNA"/>
</dbReference>
<feature type="signal peptide" evidence="4">
    <location>
        <begin position="1"/>
        <end position="28"/>
    </location>
</feature>
<organism evidence="6">
    <name type="scientific">Micromonas pusilla (strain CCMP1545)</name>
    <name type="common">Picoplanktonic green alga</name>
    <dbReference type="NCBI Taxonomy" id="564608"/>
    <lineage>
        <taxon>Eukaryota</taxon>
        <taxon>Viridiplantae</taxon>
        <taxon>Chlorophyta</taxon>
        <taxon>Mamiellophyceae</taxon>
        <taxon>Mamiellales</taxon>
        <taxon>Mamiellaceae</taxon>
        <taxon>Micromonas</taxon>
    </lineage>
</organism>
<evidence type="ECO:0000256" key="4">
    <source>
        <dbReference type="SAM" id="SignalP"/>
    </source>
</evidence>
<dbReference type="KEGG" id="mpp:MICPUCDRAFT_58098"/>
<dbReference type="RefSeq" id="XP_003058503.1">
    <property type="nucleotide sequence ID" value="XM_003058457.1"/>
</dbReference>
<dbReference type="GeneID" id="9683942"/>
<reference evidence="5 6" key="1">
    <citation type="journal article" date="2009" name="Science">
        <title>Green evolution and dynamic adaptations revealed by genomes of the marine picoeukaryotes Micromonas.</title>
        <authorList>
            <person name="Worden A.Z."/>
            <person name="Lee J.H."/>
            <person name="Mock T."/>
            <person name="Rouze P."/>
            <person name="Simmons M.P."/>
            <person name="Aerts A.L."/>
            <person name="Allen A.E."/>
            <person name="Cuvelier M.L."/>
            <person name="Derelle E."/>
            <person name="Everett M.V."/>
            <person name="Foulon E."/>
            <person name="Grimwood J."/>
            <person name="Gundlach H."/>
            <person name="Henrissat B."/>
            <person name="Napoli C."/>
            <person name="McDonald S.M."/>
            <person name="Parker M.S."/>
            <person name="Rombauts S."/>
            <person name="Salamov A."/>
            <person name="Von Dassow P."/>
            <person name="Badger J.H."/>
            <person name="Coutinho P.M."/>
            <person name="Demir E."/>
            <person name="Dubchak I."/>
            <person name="Gentemann C."/>
            <person name="Eikrem W."/>
            <person name="Gready J.E."/>
            <person name="John U."/>
            <person name="Lanier W."/>
            <person name="Lindquist E.A."/>
            <person name="Lucas S."/>
            <person name="Mayer K.F."/>
            <person name="Moreau H."/>
            <person name="Not F."/>
            <person name="Otillar R."/>
            <person name="Panaud O."/>
            <person name="Pangilinan J."/>
            <person name="Paulsen I."/>
            <person name="Piegu B."/>
            <person name="Poliakov A."/>
            <person name="Robbens S."/>
            <person name="Schmutz J."/>
            <person name="Toulza E."/>
            <person name="Wyss T."/>
            <person name="Zelensky A."/>
            <person name="Zhou K."/>
            <person name="Armbrust E.V."/>
            <person name="Bhattacharya D."/>
            <person name="Goodenough U.W."/>
            <person name="Van de Peer Y."/>
            <person name="Grigoriev I.V."/>
        </authorList>
    </citation>
    <scope>NUCLEOTIDE SEQUENCE [LARGE SCALE GENOMIC DNA]</scope>
    <source>
        <strain evidence="5 6">CCMP1545</strain>
    </source>
</reference>
<feature type="region of interest" description="Disordered" evidence="2">
    <location>
        <begin position="1513"/>
        <end position="1554"/>
    </location>
</feature>
<feature type="transmembrane region" description="Helical" evidence="3">
    <location>
        <begin position="1448"/>
        <end position="1472"/>
    </location>
</feature>
<keyword evidence="4" id="KW-0732">Signal</keyword>
<keyword evidence="3" id="KW-0472">Membrane</keyword>
<dbReference type="Proteomes" id="UP000001876">
    <property type="component" value="Unassembled WGS sequence"/>
</dbReference>
<feature type="coiled-coil region" evidence="1">
    <location>
        <begin position="1074"/>
        <end position="1115"/>
    </location>
</feature>
<feature type="compositionally biased region" description="Gly residues" evidence="2">
    <location>
        <begin position="976"/>
        <end position="1002"/>
    </location>
</feature>
<protein>
    <submittedName>
        <fullName evidence="5">Predicted protein</fullName>
    </submittedName>
</protein>
<evidence type="ECO:0000256" key="3">
    <source>
        <dbReference type="SAM" id="Phobius"/>
    </source>
</evidence>
<feature type="compositionally biased region" description="Basic and acidic residues" evidence="2">
    <location>
        <begin position="532"/>
        <end position="545"/>
    </location>
</feature>
<proteinExistence type="predicted"/>
<keyword evidence="3" id="KW-1133">Transmembrane helix</keyword>
<name>C1MTJ8_MICPC</name>
<feature type="compositionally biased region" description="Basic and acidic residues" evidence="2">
    <location>
        <begin position="686"/>
        <end position="695"/>
    </location>
</feature>
<evidence type="ECO:0000313" key="6">
    <source>
        <dbReference type="Proteomes" id="UP000001876"/>
    </source>
</evidence>
<feature type="region of interest" description="Disordered" evidence="2">
    <location>
        <begin position="532"/>
        <end position="559"/>
    </location>
</feature>
<feature type="region of interest" description="Disordered" evidence="2">
    <location>
        <begin position="465"/>
        <end position="508"/>
    </location>
</feature>
<feature type="region of interest" description="Disordered" evidence="2">
    <location>
        <begin position="239"/>
        <end position="274"/>
    </location>
</feature>
<gene>
    <name evidence="5" type="ORF">MICPUCDRAFT_58098</name>
</gene>
<feature type="region of interest" description="Disordered" evidence="2">
    <location>
        <begin position="686"/>
        <end position="711"/>
    </location>
</feature>
<feature type="region of interest" description="Disordered" evidence="2">
    <location>
        <begin position="972"/>
        <end position="1011"/>
    </location>
</feature>